<dbReference type="EMBL" id="JAAABJ010000491">
    <property type="protein sequence ID" value="NAW50974.1"/>
    <property type="molecule type" value="Genomic_DNA"/>
</dbReference>
<keyword evidence="1" id="KW-0418">Kinase</keyword>
<keyword evidence="1" id="KW-0808">Transferase</keyword>
<accession>A0A845PT43</accession>
<comment type="caution">
    <text evidence="1">The sequence shown here is derived from an EMBL/GenBank/DDBJ whole genome shotgun (WGS) entry which is preliminary data.</text>
</comment>
<dbReference type="Proteomes" id="UP000553459">
    <property type="component" value="Unassembled WGS sequence"/>
</dbReference>
<gene>
    <name evidence="1" type="ORF">GNY06_06185</name>
</gene>
<reference evidence="1 2" key="1">
    <citation type="submission" date="2019-11" db="EMBL/GenBank/DDBJ databases">
        <title>Characterization of Elizabethkingia argenteiflava sp. nov., isolated from inner surface of Soybean Pods.</title>
        <authorList>
            <person name="Mo S."/>
        </authorList>
    </citation>
    <scope>NUCLEOTIDE SEQUENCE [LARGE SCALE GENOMIC DNA]</scope>
    <source>
        <strain evidence="1 2">YB22</strain>
    </source>
</reference>
<name>A0A845PT43_9FLAO</name>
<evidence type="ECO:0000313" key="2">
    <source>
        <dbReference type="Proteomes" id="UP000553459"/>
    </source>
</evidence>
<dbReference type="GO" id="GO:0016301">
    <property type="term" value="F:kinase activity"/>
    <property type="evidence" value="ECO:0007669"/>
    <property type="project" value="UniProtKB-KW"/>
</dbReference>
<protein>
    <submittedName>
        <fullName evidence="1">Histidine kinase</fullName>
    </submittedName>
</protein>
<keyword evidence="2" id="KW-1185">Reference proteome</keyword>
<organism evidence="1 2">
    <name type="scientific">Elizabethkingia argenteiflava</name>
    <dbReference type="NCBI Taxonomy" id="2681556"/>
    <lineage>
        <taxon>Bacteria</taxon>
        <taxon>Pseudomonadati</taxon>
        <taxon>Bacteroidota</taxon>
        <taxon>Flavobacteriia</taxon>
        <taxon>Flavobacteriales</taxon>
        <taxon>Weeksellaceae</taxon>
        <taxon>Elizabethkingia</taxon>
    </lineage>
</organism>
<dbReference type="Gene3D" id="2.50.20.10">
    <property type="entry name" value="Lipoprotein localisation LolA/LolB/LppX"/>
    <property type="match status" value="1"/>
</dbReference>
<dbReference type="AlphaFoldDB" id="A0A845PT43"/>
<dbReference type="RefSeq" id="WP_166519267.1">
    <property type="nucleotide sequence ID" value="NZ_JAAABJ010000491.1"/>
</dbReference>
<evidence type="ECO:0000313" key="1">
    <source>
        <dbReference type="EMBL" id="NAW50974.1"/>
    </source>
</evidence>
<sequence>MKKFILVLLIGVFQGLWSQTAEQIIEKNIQNTGGLIQWKLLNSIVLQGKVVLGVNEEYPVKIYQQRPNLKKTTFTIKGKEYAIEGYDGEKGYSMNFATNKLTEVKDYVSESFDTDFIDYDSKGFTVHYLGREKIGNVDCYKIELVKNVNKTLYYFDAKTYMLVREINKNDILTYYDYRKVGNLFMPFKIESSSQKKEGDYVLLFNKIEINKVFPPNAFKF</sequence>
<proteinExistence type="predicted"/>